<comment type="similarity">
    <text evidence="1">Belongs to the GppA/Ppx family.</text>
</comment>
<evidence type="ECO:0000313" key="3">
    <source>
        <dbReference type="EMBL" id="QIL50269.1"/>
    </source>
</evidence>
<dbReference type="InterPro" id="IPR003695">
    <property type="entry name" value="Ppx_GppA_N"/>
</dbReference>
<dbReference type="PANTHER" id="PTHR30005:SF0">
    <property type="entry name" value="RETROGRADE REGULATION PROTEIN 2"/>
    <property type="match status" value="1"/>
</dbReference>
<reference evidence="3 4" key="1">
    <citation type="submission" date="2020-03" db="EMBL/GenBank/DDBJ databases">
        <title>Weissella sp. nov., isolated from Cybister lewisianus.</title>
        <authorList>
            <person name="Hyun D.-W."/>
            <person name="Bae J.-W."/>
        </authorList>
    </citation>
    <scope>NUCLEOTIDE SEQUENCE [LARGE SCALE GENOMIC DNA]</scope>
    <source>
        <strain evidence="3 4">HDW19</strain>
    </source>
</reference>
<evidence type="ECO:0000313" key="4">
    <source>
        <dbReference type="Proteomes" id="UP000500741"/>
    </source>
</evidence>
<name>A0A6G8AZ77_9LACO</name>
<dbReference type="GO" id="GO:0016462">
    <property type="term" value="F:pyrophosphatase activity"/>
    <property type="evidence" value="ECO:0007669"/>
    <property type="project" value="TreeGrafter"/>
</dbReference>
<dbReference type="AlphaFoldDB" id="A0A6G8AZ77"/>
<organism evidence="3 4">
    <name type="scientific">Weissella coleopterorum</name>
    <dbReference type="NCBI Taxonomy" id="2714949"/>
    <lineage>
        <taxon>Bacteria</taxon>
        <taxon>Bacillati</taxon>
        <taxon>Bacillota</taxon>
        <taxon>Bacilli</taxon>
        <taxon>Lactobacillales</taxon>
        <taxon>Lactobacillaceae</taxon>
        <taxon>Weissella</taxon>
    </lineage>
</organism>
<protein>
    <submittedName>
        <fullName evidence="3">Exopolyphosphatase</fullName>
    </submittedName>
</protein>
<dbReference type="EMBL" id="CP049888">
    <property type="protein sequence ID" value="QIL50269.1"/>
    <property type="molecule type" value="Genomic_DNA"/>
</dbReference>
<dbReference type="Gene3D" id="3.30.420.150">
    <property type="entry name" value="Exopolyphosphatase. Domain 2"/>
    <property type="match status" value="1"/>
</dbReference>
<dbReference type="CDD" id="cd24052">
    <property type="entry name" value="ASKHA_NBD_HpPPX-GppA-like"/>
    <property type="match status" value="1"/>
</dbReference>
<accession>A0A6G8AZ77</accession>
<evidence type="ECO:0000259" key="2">
    <source>
        <dbReference type="Pfam" id="PF02541"/>
    </source>
</evidence>
<proteinExistence type="inferred from homology"/>
<dbReference type="SUPFAM" id="SSF53067">
    <property type="entry name" value="Actin-like ATPase domain"/>
    <property type="match status" value="2"/>
</dbReference>
<dbReference type="KEGG" id="wco:G7084_02360"/>
<sequence length="316" mass="35438">MGYLAIVDLGSNSTRFVIEKLQADGTFQEIERIKRDTRLAEGMEQNGGRLTEVAMQRVFDAVAEFQAIVQTYQDLEIIGIATAAVREAKNQAQFVKRLQENYQFEIRVLTGDQEAYYDYLGAMSALNHINNAWLLDTGGASIELVGIEDRMAVNFISLPFGAVNLAERFNLNGPESIDGVALTEAEQYIDQEYDVLPWLECDQQPIILLGGANRTLARLDRMRQGYEDYGSFHGYQMAVDQVQTIFDDLRKMNHQERAAILGAEANRADIIISGLLPLMQLVEVTGTTKVIFSSSGVREGILQEYRLEHDTIISNL</sequence>
<dbReference type="Gene3D" id="3.30.420.40">
    <property type="match status" value="1"/>
</dbReference>
<gene>
    <name evidence="3" type="ORF">G7084_02360</name>
</gene>
<keyword evidence="4" id="KW-1185">Reference proteome</keyword>
<feature type="domain" description="Ppx/GppA phosphatase N-terminal" evidence="2">
    <location>
        <begin position="23"/>
        <end position="305"/>
    </location>
</feature>
<dbReference type="RefSeq" id="WP_166009711.1">
    <property type="nucleotide sequence ID" value="NZ_CP049888.1"/>
</dbReference>
<dbReference type="InterPro" id="IPR043129">
    <property type="entry name" value="ATPase_NBD"/>
</dbReference>
<evidence type="ECO:0000256" key="1">
    <source>
        <dbReference type="ARBA" id="ARBA00007125"/>
    </source>
</evidence>
<dbReference type="Pfam" id="PF02541">
    <property type="entry name" value="Ppx-GppA"/>
    <property type="match status" value="1"/>
</dbReference>
<dbReference type="InterPro" id="IPR050273">
    <property type="entry name" value="GppA/Ppx_hydrolase"/>
</dbReference>
<dbReference type="PANTHER" id="PTHR30005">
    <property type="entry name" value="EXOPOLYPHOSPHATASE"/>
    <property type="match status" value="1"/>
</dbReference>
<dbReference type="Proteomes" id="UP000500741">
    <property type="component" value="Chromosome"/>
</dbReference>